<proteinExistence type="predicted"/>
<dbReference type="EMBL" id="KZ819602">
    <property type="protein sequence ID" value="PWN37613.1"/>
    <property type="molecule type" value="Genomic_DNA"/>
</dbReference>
<dbReference type="Proteomes" id="UP000245771">
    <property type="component" value="Unassembled WGS sequence"/>
</dbReference>
<keyword evidence="2" id="KW-0732">Signal</keyword>
<dbReference type="InParanoid" id="A0A316VMI1"/>
<protein>
    <submittedName>
        <fullName evidence="3">Uncharacterized protein</fullName>
    </submittedName>
</protein>
<keyword evidence="4" id="KW-1185">Reference proteome</keyword>
<accession>A0A316VMI1</accession>
<dbReference type="GeneID" id="37019346"/>
<gene>
    <name evidence="3" type="ORF">FA14DRAFT_152978</name>
</gene>
<organism evidence="3 4">
    <name type="scientific">Meira miltonrushii</name>
    <dbReference type="NCBI Taxonomy" id="1280837"/>
    <lineage>
        <taxon>Eukaryota</taxon>
        <taxon>Fungi</taxon>
        <taxon>Dikarya</taxon>
        <taxon>Basidiomycota</taxon>
        <taxon>Ustilaginomycotina</taxon>
        <taxon>Exobasidiomycetes</taxon>
        <taxon>Exobasidiales</taxon>
        <taxon>Brachybasidiaceae</taxon>
        <taxon>Meira</taxon>
    </lineage>
</organism>
<name>A0A316VMI1_9BASI</name>
<feature type="signal peptide" evidence="2">
    <location>
        <begin position="1"/>
        <end position="21"/>
    </location>
</feature>
<feature type="region of interest" description="Disordered" evidence="1">
    <location>
        <begin position="195"/>
        <end position="222"/>
    </location>
</feature>
<dbReference type="AlphaFoldDB" id="A0A316VMI1"/>
<feature type="compositionally biased region" description="Basic residues" evidence="1">
    <location>
        <begin position="195"/>
        <end position="212"/>
    </location>
</feature>
<dbReference type="RefSeq" id="XP_025357915.1">
    <property type="nucleotide sequence ID" value="XM_025497565.1"/>
</dbReference>
<evidence type="ECO:0000313" key="4">
    <source>
        <dbReference type="Proteomes" id="UP000245771"/>
    </source>
</evidence>
<evidence type="ECO:0000256" key="2">
    <source>
        <dbReference type="SAM" id="SignalP"/>
    </source>
</evidence>
<feature type="chain" id="PRO_5016303398" evidence="2">
    <location>
        <begin position="22"/>
        <end position="222"/>
    </location>
</feature>
<evidence type="ECO:0000256" key="1">
    <source>
        <dbReference type="SAM" id="MobiDB-lite"/>
    </source>
</evidence>
<sequence length="222" mass="26186">MKSMFAIILLFCVYLPDTARGGDAELPLGSSPIRPNEAVNPHGRLIESIDQDHSIALVGGEESSKKRRLTEYQRRKQNKVAKLEKVGVDENVAKIVVNQNFSRIHRKWMKENKEKGKKLNRESYYRRYNIIKDKLNERRKERYRERKATEPNFAESRRMTKQDRYEANIRANLKKGMTQTEATEKANIYMETYRMKCRQSNQKHRQDKKQKAARQAPNQDQA</sequence>
<reference evidence="3 4" key="1">
    <citation type="journal article" date="2018" name="Mol. Biol. Evol.">
        <title>Broad Genomic Sampling Reveals a Smut Pathogenic Ancestry of the Fungal Clade Ustilaginomycotina.</title>
        <authorList>
            <person name="Kijpornyongpan T."/>
            <person name="Mondo S.J."/>
            <person name="Barry K."/>
            <person name="Sandor L."/>
            <person name="Lee J."/>
            <person name="Lipzen A."/>
            <person name="Pangilinan J."/>
            <person name="LaButti K."/>
            <person name="Hainaut M."/>
            <person name="Henrissat B."/>
            <person name="Grigoriev I.V."/>
            <person name="Spatafora J.W."/>
            <person name="Aime M.C."/>
        </authorList>
    </citation>
    <scope>NUCLEOTIDE SEQUENCE [LARGE SCALE GENOMIC DNA]</scope>
    <source>
        <strain evidence="3 4">MCA 3882</strain>
    </source>
</reference>
<evidence type="ECO:0000313" key="3">
    <source>
        <dbReference type="EMBL" id="PWN37613.1"/>
    </source>
</evidence>